<organism evidence="15 16">
    <name type="scientific">Sorlinia euscelidii</name>
    <dbReference type="NCBI Taxonomy" id="3081148"/>
    <lineage>
        <taxon>Bacteria</taxon>
        <taxon>Pseudomonadati</taxon>
        <taxon>Pseudomonadota</taxon>
        <taxon>Alphaproteobacteria</taxon>
        <taxon>Acetobacterales</taxon>
        <taxon>Acetobacteraceae</taxon>
        <taxon>Sorlinia</taxon>
    </lineage>
</organism>
<keyword evidence="5 14" id="KW-0812">Transmembrane</keyword>
<evidence type="ECO:0000256" key="6">
    <source>
        <dbReference type="ARBA" id="ARBA00022847"/>
    </source>
</evidence>
<dbReference type="EMBL" id="JAWJZY010000002">
    <property type="protein sequence ID" value="MEE8658447.1"/>
    <property type="molecule type" value="Genomic_DNA"/>
</dbReference>
<reference evidence="15 16" key="1">
    <citation type="submission" date="2023-10" db="EMBL/GenBank/DDBJ databases">
        <title>Sorlinia euscelidii gen. nov., sp. nov., an acetic acid bacteria isolated from the gut of Euscelidius variegatus emitter.</title>
        <authorList>
            <person name="Michoud G."/>
            <person name="Marasco R."/>
            <person name="Seferji K."/>
            <person name="Gonella E."/>
            <person name="Garuglieri E."/>
            <person name="Alma A."/>
            <person name="Mapelli F."/>
            <person name="Borin S."/>
            <person name="Daffonchio D."/>
            <person name="Crotti E."/>
        </authorList>
    </citation>
    <scope>NUCLEOTIDE SEQUENCE [LARGE SCALE GENOMIC DNA]</scope>
    <source>
        <strain evidence="15 16">EV16P</strain>
    </source>
</reference>
<evidence type="ECO:0000256" key="1">
    <source>
        <dbReference type="ARBA" id="ARBA00004651"/>
    </source>
</evidence>
<gene>
    <name evidence="15" type="ORF">DOFOFD_05425</name>
</gene>
<feature type="transmembrane region" description="Helical" evidence="14">
    <location>
        <begin position="237"/>
        <end position="262"/>
    </location>
</feature>
<protein>
    <submittedName>
        <fullName evidence="15">Uncharacterized protein</fullName>
    </submittedName>
</protein>
<dbReference type="Proteomes" id="UP001312908">
    <property type="component" value="Unassembled WGS sequence"/>
</dbReference>
<evidence type="ECO:0000256" key="2">
    <source>
        <dbReference type="ARBA" id="ARBA00006434"/>
    </source>
</evidence>
<feature type="transmembrane region" description="Helical" evidence="14">
    <location>
        <begin position="391"/>
        <end position="410"/>
    </location>
</feature>
<evidence type="ECO:0000256" key="7">
    <source>
        <dbReference type="ARBA" id="ARBA00022989"/>
    </source>
</evidence>
<evidence type="ECO:0000256" key="9">
    <source>
        <dbReference type="ARBA" id="ARBA00023065"/>
    </source>
</evidence>
<feature type="transmembrane region" description="Helical" evidence="14">
    <location>
        <begin position="314"/>
        <end position="347"/>
    </location>
</feature>
<evidence type="ECO:0000256" key="13">
    <source>
        <dbReference type="RuleBase" id="RU362091"/>
    </source>
</evidence>
<evidence type="ECO:0000256" key="5">
    <source>
        <dbReference type="ARBA" id="ARBA00022692"/>
    </source>
</evidence>
<feature type="transmembrane region" description="Helical" evidence="14">
    <location>
        <begin position="160"/>
        <end position="179"/>
    </location>
</feature>
<evidence type="ECO:0000256" key="4">
    <source>
        <dbReference type="ARBA" id="ARBA00022475"/>
    </source>
</evidence>
<comment type="subcellular location">
    <subcellularLocation>
        <location evidence="1">Cell membrane</location>
        <topology evidence="1">Multi-pass membrane protein</topology>
    </subcellularLocation>
</comment>
<feature type="transmembrane region" description="Helical" evidence="14">
    <location>
        <begin position="121"/>
        <end position="140"/>
    </location>
</feature>
<evidence type="ECO:0000313" key="15">
    <source>
        <dbReference type="EMBL" id="MEE8658447.1"/>
    </source>
</evidence>
<evidence type="ECO:0000256" key="14">
    <source>
        <dbReference type="SAM" id="Phobius"/>
    </source>
</evidence>
<keyword evidence="4" id="KW-1003">Cell membrane</keyword>
<comment type="caution">
    <text evidence="15">The sequence shown here is derived from an EMBL/GenBank/DDBJ whole genome shotgun (WGS) entry which is preliminary data.</text>
</comment>
<keyword evidence="3" id="KW-0813">Transport</keyword>
<feature type="transmembrane region" description="Helical" evidence="14">
    <location>
        <begin position="41"/>
        <end position="61"/>
    </location>
</feature>
<dbReference type="InterPro" id="IPR001734">
    <property type="entry name" value="Na/solute_symporter"/>
</dbReference>
<evidence type="ECO:0000313" key="16">
    <source>
        <dbReference type="Proteomes" id="UP001312908"/>
    </source>
</evidence>
<dbReference type="InterPro" id="IPR050277">
    <property type="entry name" value="Sodium:Solute_Symporter"/>
</dbReference>
<keyword evidence="8" id="KW-0915">Sodium</keyword>
<evidence type="ECO:0000256" key="10">
    <source>
        <dbReference type="ARBA" id="ARBA00023136"/>
    </source>
</evidence>
<accession>A0ABU7U0U6</accession>
<keyword evidence="10 14" id="KW-0472">Membrane</keyword>
<proteinExistence type="inferred from homology"/>
<sequence length="464" mass="48959">MLITIGVAASLGIVALLLALSGARAGQNASRFFAAAGQFGLVLYAVLAIGDTYSIGTLLGFPGSIFADGGFAALWFCGYIMLAFPIATMLYPRLWRIGQECGAATLTDLFRYRFNDRRLDLLLAALLFLCFIPLGTSQFIGLQSAFKVVAGPDTARGGMMAALTLSGLLTFLIAAGQGMGGAARAAILKDVLVISTIVMVAGAALMAGARWLSPPHQGVIGPPEVFKAFTPSVSGDLFILTTIAVQASAFCISPPTLAAIFSARQVETVRRGQIWMPLYMLLFPLLGIVAIYGHNHHVAAARPDDIFLATAQALLPAWMMGVVLAGTCLAAFVILASCSITLGGVVARSVVRDKTARQQIRIGLVTIATYLTLSFTGTFTARNLLISLNTMFYLGLAQILPGVLAIIFNWRVSSADLMRGMVGGLVSGCVLRFGGVNLYGVNPAFMAVIINLCLCCWAAGRKNK</sequence>
<keyword evidence="11" id="KW-0739">Sodium transport</keyword>
<name>A0ABU7U0U6_9PROT</name>
<feature type="transmembrane region" description="Helical" evidence="14">
    <location>
        <begin position="73"/>
        <end position="91"/>
    </location>
</feature>
<keyword evidence="9" id="KW-0406">Ion transport</keyword>
<keyword evidence="6" id="KW-0769">Symport</keyword>
<feature type="transmembrane region" description="Helical" evidence="14">
    <location>
        <begin position="441"/>
        <end position="460"/>
    </location>
</feature>
<feature type="transmembrane region" description="Helical" evidence="14">
    <location>
        <begin position="274"/>
        <end position="294"/>
    </location>
</feature>
<feature type="transmembrane region" description="Helical" evidence="14">
    <location>
        <begin position="191"/>
        <end position="212"/>
    </location>
</feature>
<feature type="transmembrane region" description="Helical" evidence="14">
    <location>
        <begin position="359"/>
        <end position="379"/>
    </location>
</feature>
<dbReference type="Gene3D" id="1.20.1730.10">
    <property type="entry name" value="Sodium/glucose cotransporter"/>
    <property type="match status" value="1"/>
</dbReference>
<dbReference type="RefSeq" id="WP_394819376.1">
    <property type="nucleotide sequence ID" value="NZ_JAWJZY010000002.1"/>
</dbReference>
<dbReference type="PANTHER" id="PTHR48086">
    <property type="entry name" value="SODIUM/PROLINE SYMPORTER-RELATED"/>
    <property type="match status" value="1"/>
</dbReference>
<comment type="similarity">
    <text evidence="2 13">Belongs to the sodium:solute symporter (SSF) (TC 2.A.21) family.</text>
</comment>
<dbReference type="PANTHER" id="PTHR48086:SF3">
    <property type="entry name" value="SODIUM_PROLINE SYMPORTER"/>
    <property type="match status" value="1"/>
</dbReference>
<keyword evidence="7 14" id="KW-1133">Transmembrane helix</keyword>
<evidence type="ECO:0000256" key="8">
    <source>
        <dbReference type="ARBA" id="ARBA00023053"/>
    </source>
</evidence>
<evidence type="ECO:0000256" key="3">
    <source>
        <dbReference type="ARBA" id="ARBA00022448"/>
    </source>
</evidence>
<keyword evidence="16" id="KW-1185">Reference proteome</keyword>
<dbReference type="PROSITE" id="PS50283">
    <property type="entry name" value="NA_SOLUT_SYMP_3"/>
    <property type="match status" value="1"/>
</dbReference>
<evidence type="ECO:0000256" key="11">
    <source>
        <dbReference type="ARBA" id="ARBA00023201"/>
    </source>
</evidence>
<evidence type="ECO:0000256" key="12">
    <source>
        <dbReference type="ARBA" id="ARBA00033708"/>
    </source>
</evidence>
<dbReference type="InterPro" id="IPR038377">
    <property type="entry name" value="Na/Glc_symporter_sf"/>
</dbReference>
<dbReference type="Pfam" id="PF00474">
    <property type="entry name" value="SSF"/>
    <property type="match status" value="1"/>
</dbReference>
<comment type="catalytic activity">
    <reaction evidence="12">
        <text>L-proline(in) + Na(+)(in) = L-proline(out) + Na(+)(out)</text>
        <dbReference type="Rhea" id="RHEA:28967"/>
        <dbReference type="ChEBI" id="CHEBI:29101"/>
        <dbReference type="ChEBI" id="CHEBI:60039"/>
    </reaction>
</comment>